<name>A0A1I5VC51_9PSEU</name>
<evidence type="ECO:0000313" key="4">
    <source>
        <dbReference type="Proteomes" id="UP000198727"/>
    </source>
</evidence>
<dbReference type="AlphaFoldDB" id="A0A1I5VC51"/>
<feature type="compositionally biased region" description="Low complexity" evidence="1">
    <location>
        <begin position="376"/>
        <end position="393"/>
    </location>
</feature>
<gene>
    <name evidence="3" type="ORF">SAMN05421810_104309</name>
</gene>
<dbReference type="STRING" id="587909.SAMN05421810_104309"/>
<dbReference type="Proteomes" id="UP000198727">
    <property type="component" value="Unassembled WGS sequence"/>
</dbReference>
<evidence type="ECO:0000256" key="1">
    <source>
        <dbReference type="SAM" id="MobiDB-lite"/>
    </source>
</evidence>
<feature type="region of interest" description="Disordered" evidence="1">
    <location>
        <begin position="329"/>
        <end position="411"/>
    </location>
</feature>
<organism evidence="3 4">
    <name type="scientific">Amycolatopsis arida</name>
    <dbReference type="NCBI Taxonomy" id="587909"/>
    <lineage>
        <taxon>Bacteria</taxon>
        <taxon>Bacillati</taxon>
        <taxon>Actinomycetota</taxon>
        <taxon>Actinomycetes</taxon>
        <taxon>Pseudonocardiales</taxon>
        <taxon>Pseudonocardiaceae</taxon>
        <taxon>Amycolatopsis</taxon>
    </lineage>
</organism>
<dbReference type="NCBIfam" id="TIGR00996">
    <property type="entry name" value="Mtu_fam_mce"/>
    <property type="match status" value="1"/>
</dbReference>
<dbReference type="InterPro" id="IPR052336">
    <property type="entry name" value="MlaD_Phospholipid_Transporter"/>
</dbReference>
<dbReference type="EMBL" id="FOWW01000004">
    <property type="protein sequence ID" value="SFQ05083.1"/>
    <property type="molecule type" value="Genomic_DNA"/>
</dbReference>
<evidence type="ECO:0000313" key="3">
    <source>
        <dbReference type="EMBL" id="SFQ05083.1"/>
    </source>
</evidence>
<dbReference type="InterPro" id="IPR005693">
    <property type="entry name" value="Mce"/>
</dbReference>
<feature type="compositionally biased region" description="Polar residues" evidence="1">
    <location>
        <begin position="356"/>
        <end position="365"/>
    </location>
</feature>
<dbReference type="OrthoDB" id="4741753at2"/>
<accession>A0A1I5VC51</accession>
<dbReference type="GO" id="GO:0005576">
    <property type="term" value="C:extracellular region"/>
    <property type="evidence" value="ECO:0007669"/>
    <property type="project" value="TreeGrafter"/>
</dbReference>
<dbReference type="InterPro" id="IPR003399">
    <property type="entry name" value="Mce/MlaD"/>
</dbReference>
<dbReference type="PANTHER" id="PTHR33371">
    <property type="entry name" value="INTERMEMBRANE PHOSPHOLIPID TRANSPORT SYSTEM BINDING PROTEIN MLAD-RELATED"/>
    <property type="match status" value="1"/>
</dbReference>
<dbReference type="RefSeq" id="WP_092530681.1">
    <property type="nucleotide sequence ID" value="NZ_FOWW01000004.1"/>
</dbReference>
<protein>
    <submittedName>
        <fullName evidence="3">Phospholipid/cholesterol/gamma-HCH transport system substrate-binding protein</fullName>
    </submittedName>
</protein>
<reference evidence="4" key="1">
    <citation type="submission" date="2016-10" db="EMBL/GenBank/DDBJ databases">
        <authorList>
            <person name="Varghese N."/>
            <person name="Submissions S."/>
        </authorList>
    </citation>
    <scope>NUCLEOTIDE SEQUENCE [LARGE SCALE GENOMIC DNA]</scope>
    <source>
        <strain evidence="4">CGMCC 4.5579</strain>
    </source>
</reference>
<dbReference type="Pfam" id="PF02470">
    <property type="entry name" value="MlaD"/>
    <property type="match status" value="1"/>
</dbReference>
<keyword evidence="4" id="KW-1185">Reference proteome</keyword>
<sequence>MPRRSVRLRIMAFFVIAVVSVGYAGWRYAGLDRLFGHRGYLVTVELARGGGVFPGADVTYRGVSVGRVAELRLTGTAVEAVLDIEPGAPPVPAATRVVVANRSAIGEQYVDLRPDRAGEPYLADGARIPLSATTLPLPPDRLLSGARALLGGVSTESLRTVVDELHAGLAGTGDDLQRILDTTAEFLPAAIDALPRTRQLLADGRTVLGTQRDLTGPITEFGGDLRALAAQLRASDPDLRRLVDVTPPLARQVGDVLARSGSDLSVVLANLLTTATVFAVRVDALEQANVLYPYLPVIGNALFPGDGTAHMGLVLNVFHPFSCTKGYEGTARRPGGDLTDAPPNPRANCAEPPGSPTSVRGSQNAPYPGVPPAVPAPTETGAAPAGEPTPGLLGRSGVTFSGWRPLLGLPG</sequence>
<evidence type="ECO:0000259" key="2">
    <source>
        <dbReference type="Pfam" id="PF02470"/>
    </source>
</evidence>
<proteinExistence type="predicted"/>
<dbReference type="PANTHER" id="PTHR33371:SF16">
    <property type="entry name" value="MCE-FAMILY PROTEIN MCE3F"/>
    <property type="match status" value="1"/>
</dbReference>
<feature type="domain" description="Mce/MlaD" evidence="2">
    <location>
        <begin position="38"/>
        <end position="114"/>
    </location>
</feature>